<dbReference type="PROSITE" id="PS50011">
    <property type="entry name" value="PROTEIN_KINASE_DOM"/>
    <property type="match status" value="1"/>
</dbReference>
<proteinExistence type="predicted"/>
<dbReference type="PROSITE" id="PS00107">
    <property type="entry name" value="PROTEIN_KINASE_ATP"/>
    <property type="match status" value="1"/>
</dbReference>
<dbReference type="Gene3D" id="1.10.510.10">
    <property type="entry name" value="Transferase(Phosphotransferase) domain 1"/>
    <property type="match status" value="1"/>
</dbReference>
<dbReference type="EMBL" id="QMCK01000008">
    <property type="protein sequence ID" value="RAY29373.1"/>
    <property type="molecule type" value="Genomic_DNA"/>
</dbReference>
<organism evidence="5 6">
    <name type="scientific">Enterobacter kobei</name>
    <dbReference type="NCBI Taxonomy" id="208224"/>
    <lineage>
        <taxon>Bacteria</taxon>
        <taxon>Pseudomonadati</taxon>
        <taxon>Pseudomonadota</taxon>
        <taxon>Gammaproteobacteria</taxon>
        <taxon>Enterobacterales</taxon>
        <taxon>Enterobacteriaceae</taxon>
        <taxon>Enterobacter</taxon>
        <taxon>Enterobacter cloacae complex</taxon>
    </lineage>
</organism>
<dbReference type="Pfam" id="PF00069">
    <property type="entry name" value="Pkinase"/>
    <property type="match status" value="1"/>
</dbReference>
<dbReference type="InterPro" id="IPR008271">
    <property type="entry name" value="Ser/Thr_kinase_AS"/>
</dbReference>
<dbReference type="GO" id="GO:0016301">
    <property type="term" value="F:kinase activity"/>
    <property type="evidence" value="ECO:0007669"/>
    <property type="project" value="UniProtKB-KW"/>
</dbReference>
<keyword evidence="1 3" id="KW-0547">Nucleotide-binding</keyword>
<dbReference type="Gene3D" id="3.30.200.20">
    <property type="entry name" value="Phosphorylase Kinase, domain 1"/>
    <property type="match status" value="1"/>
</dbReference>
<protein>
    <submittedName>
        <fullName evidence="5">Protein kinase</fullName>
    </submittedName>
</protein>
<dbReference type="SUPFAM" id="SSF56112">
    <property type="entry name" value="Protein kinase-like (PK-like)"/>
    <property type="match status" value="1"/>
</dbReference>
<keyword evidence="5" id="KW-0808">Transferase</keyword>
<keyword evidence="5" id="KW-0418">Kinase</keyword>
<evidence type="ECO:0000256" key="1">
    <source>
        <dbReference type="ARBA" id="ARBA00022741"/>
    </source>
</evidence>
<dbReference type="SMART" id="SM00220">
    <property type="entry name" value="S_TKc"/>
    <property type="match status" value="1"/>
</dbReference>
<feature type="domain" description="Protein kinase" evidence="4">
    <location>
        <begin position="14"/>
        <end position="264"/>
    </location>
</feature>
<gene>
    <name evidence="5" type="ORF">DP181_02870</name>
</gene>
<keyword evidence="6" id="KW-1185">Reference proteome</keyword>
<dbReference type="InterPro" id="IPR017441">
    <property type="entry name" value="Protein_kinase_ATP_BS"/>
</dbReference>
<evidence type="ECO:0000259" key="4">
    <source>
        <dbReference type="PROSITE" id="PS50011"/>
    </source>
</evidence>
<dbReference type="InterPro" id="IPR000719">
    <property type="entry name" value="Prot_kinase_dom"/>
</dbReference>
<evidence type="ECO:0000313" key="6">
    <source>
        <dbReference type="Proteomes" id="UP000250603"/>
    </source>
</evidence>
<dbReference type="RefSeq" id="WP_023330264.1">
    <property type="nucleotide sequence ID" value="NZ_CABGMI010000012.1"/>
</dbReference>
<dbReference type="PANTHER" id="PTHR44167">
    <property type="entry name" value="OVARIAN-SPECIFIC SERINE/THREONINE-PROTEIN KINASE LOK-RELATED"/>
    <property type="match status" value="1"/>
</dbReference>
<sequence length="474" mass="53976">MTRDALPNCPVSGFHSVEILGSGGNGDVIKIANNETGEEFALKILRRIQDDTYQRFKNEVDIVTRCGIEGVIPITISSLPDNPRLSKPWYVMPLALPFSVFIEGKNFSEIIEAFIPLAETLEQLHMQGIYHRDIKPDNFLYFSDRLYLTDFGLVKFPESGNLTPERRDVGAKFTMAPEMRRIAYKADGEPADVYSFAKSLWIALTKQSLGFDGQFIRGSTLSLSNYEKDVYLSPLEDLLHKSTDNDPNLRPSIKVFKDELIKWLELNANFGARNLTEWLEVQNILFPMGSPAHAEWTNKEDIINILSIIAERKSLNHMFYPSGGGMDLKGVESAGEPGAIYLIVGPQSAEILKPKKLCYESFGFDPEWNYFWLEAEEIKPIEGVALSHNGFDQYLTELDRGEYTGPEAWEYSEYNYQPLPETARRVNRYIKGSFIFFSKASRYNATSSTYDAWQNMGESKFRELIGNAASRYRR</sequence>
<dbReference type="InterPro" id="IPR011009">
    <property type="entry name" value="Kinase-like_dom_sf"/>
</dbReference>
<evidence type="ECO:0000313" key="5">
    <source>
        <dbReference type="EMBL" id="RAY29373.1"/>
    </source>
</evidence>
<feature type="binding site" evidence="3">
    <location>
        <position position="43"/>
    </location>
    <ligand>
        <name>ATP</name>
        <dbReference type="ChEBI" id="CHEBI:30616"/>
    </ligand>
</feature>
<name>A0ABX9F5M2_9ENTR</name>
<evidence type="ECO:0000256" key="3">
    <source>
        <dbReference type="PROSITE-ProRule" id="PRU10141"/>
    </source>
</evidence>
<reference evidence="5 6" key="1">
    <citation type="submission" date="2018-06" db="EMBL/GenBank/DDBJ databases">
        <title>ACT-28, a chromosomally-encoded AmpC with carbapenemase activity from Enterobacter kobei.</title>
        <authorList>
            <person name="Jousset A.B."/>
            <person name="Oueslati S."/>
            <person name="Bernabeu S."/>
            <person name="Takissian J."/>
            <person name="Creton E."/>
            <person name="Vogel A."/>
            <person name="Cotellon G."/>
            <person name="Bonnin R.A."/>
            <person name="Dortet L."/>
            <person name="Naas T."/>
        </authorList>
    </citation>
    <scope>NUCLEOTIDE SEQUENCE [LARGE SCALE GENOMIC DNA]</scope>
    <source>
        <strain evidence="5 6">149H6</strain>
    </source>
</reference>
<dbReference type="PANTHER" id="PTHR44167:SF24">
    <property type="entry name" value="SERINE_THREONINE-PROTEIN KINASE CHK2"/>
    <property type="match status" value="1"/>
</dbReference>
<accession>A0ABX9F5M2</accession>
<keyword evidence="2 3" id="KW-0067">ATP-binding</keyword>
<comment type="caution">
    <text evidence="5">The sequence shown here is derived from an EMBL/GenBank/DDBJ whole genome shotgun (WGS) entry which is preliminary data.</text>
</comment>
<dbReference type="Proteomes" id="UP000250603">
    <property type="component" value="Unassembled WGS sequence"/>
</dbReference>
<evidence type="ECO:0000256" key="2">
    <source>
        <dbReference type="ARBA" id="ARBA00022840"/>
    </source>
</evidence>
<dbReference type="PROSITE" id="PS00108">
    <property type="entry name" value="PROTEIN_KINASE_ST"/>
    <property type="match status" value="1"/>
</dbReference>